<reference evidence="1" key="1">
    <citation type="submission" date="2021-06" db="EMBL/GenBank/DDBJ databases">
        <authorList>
            <person name="Kallberg Y."/>
            <person name="Tangrot J."/>
            <person name="Rosling A."/>
        </authorList>
    </citation>
    <scope>NUCLEOTIDE SEQUENCE</scope>
    <source>
        <strain evidence="1">FL130A</strain>
    </source>
</reference>
<comment type="caution">
    <text evidence="1">The sequence shown here is derived from an EMBL/GenBank/DDBJ whole genome shotgun (WGS) entry which is preliminary data.</text>
</comment>
<accession>A0A9N9AGX2</accession>
<dbReference type="EMBL" id="CAJVPS010001228">
    <property type="protein sequence ID" value="CAG8530076.1"/>
    <property type="molecule type" value="Genomic_DNA"/>
</dbReference>
<dbReference type="Proteomes" id="UP000789508">
    <property type="component" value="Unassembled WGS sequence"/>
</dbReference>
<dbReference type="AlphaFoldDB" id="A0A9N9AGX2"/>
<keyword evidence="2" id="KW-1185">Reference proteome</keyword>
<evidence type="ECO:0000313" key="2">
    <source>
        <dbReference type="Proteomes" id="UP000789508"/>
    </source>
</evidence>
<proteinExistence type="predicted"/>
<gene>
    <name evidence="1" type="ORF">ALEPTO_LOCUS4893</name>
</gene>
<sequence length="110" mass="12596">MSQNHPFLGSVSYKNEKPNTININKNLRVKIEKMNQDIAKMYFANNHDVPIPIPNGFVCMCTTNDEEIIPSADSYLITWSSSYALFLNGEEVFKLVHKQQSIVKGEYLLK</sequence>
<organism evidence="1 2">
    <name type="scientific">Ambispora leptoticha</name>
    <dbReference type="NCBI Taxonomy" id="144679"/>
    <lineage>
        <taxon>Eukaryota</taxon>
        <taxon>Fungi</taxon>
        <taxon>Fungi incertae sedis</taxon>
        <taxon>Mucoromycota</taxon>
        <taxon>Glomeromycotina</taxon>
        <taxon>Glomeromycetes</taxon>
        <taxon>Archaeosporales</taxon>
        <taxon>Ambisporaceae</taxon>
        <taxon>Ambispora</taxon>
    </lineage>
</organism>
<protein>
    <submittedName>
        <fullName evidence="1">14316_t:CDS:1</fullName>
    </submittedName>
</protein>
<name>A0A9N9AGX2_9GLOM</name>
<evidence type="ECO:0000313" key="1">
    <source>
        <dbReference type="EMBL" id="CAG8530076.1"/>
    </source>
</evidence>
<dbReference type="OrthoDB" id="2130967at2759"/>